<dbReference type="GO" id="GO:0046872">
    <property type="term" value="F:metal ion binding"/>
    <property type="evidence" value="ECO:0007669"/>
    <property type="project" value="UniProtKB-KW"/>
</dbReference>
<dbReference type="Pfam" id="PF00557">
    <property type="entry name" value="Peptidase_M24"/>
    <property type="match status" value="1"/>
</dbReference>
<dbReference type="InterPro" id="IPR000587">
    <property type="entry name" value="Creatinase_N"/>
</dbReference>
<proteinExistence type="inferred from homology"/>
<evidence type="ECO:0000313" key="6">
    <source>
        <dbReference type="EMBL" id="QAA30711.1"/>
    </source>
</evidence>
<dbReference type="InterPro" id="IPR029149">
    <property type="entry name" value="Creatin/AminoP/Spt16_N"/>
</dbReference>
<dbReference type="InterPro" id="IPR050659">
    <property type="entry name" value="Peptidase_M24B"/>
</dbReference>
<dbReference type="InterPro" id="IPR000994">
    <property type="entry name" value="Pept_M24"/>
</dbReference>
<dbReference type="EMBL" id="CP025746">
    <property type="protein sequence ID" value="QAA30711.1"/>
    <property type="molecule type" value="Genomic_DNA"/>
</dbReference>
<accession>A0A410DNQ1</accession>
<evidence type="ECO:0000313" key="7">
    <source>
        <dbReference type="Proteomes" id="UP000286268"/>
    </source>
</evidence>
<protein>
    <submittedName>
        <fullName evidence="6">Peptidase M24 family protein</fullName>
    </submittedName>
</protein>
<gene>
    <name evidence="6" type="ORF">C1I91_02960</name>
</gene>
<dbReference type="GO" id="GO:0016787">
    <property type="term" value="F:hydrolase activity"/>
    <property type="evidence" value="ECO:0007669"/>
    <property type="project" value="UniProtKB-KW"/>
</dbReference>
<dbReference type="Gene3D" id="3.90.230.10">
    <property type="entry name" value="Creatinase/methionine aminopeptidase superfamily"/>
    <property type="match status" value="1"/>
</dbReference>
<keyword evidence="7" id="KW-1185">Reference proteome</keyword>
<dbReference type="InterPro" id="IPR036005">
    <property type="entry name" value="Creatinase/aminopeptidase-like"/>
</dbReference>
<sequence>MKQNRLNNILREMSNTNLNQMILTSPAAIFYLTGKWIESGERLLALYINTNGDKKLVINELFPIHEDLGLDLVWYNDTQDPIVALCDIIDKSKTLGIDKNWQAHFLIRLMEKGAATAFVNGSPIIDKARTIKDAEEIELMRKASAINDKVIGRAVERFSKDKTEKALSNILGELYEEERTQGFSFTPIVAYGANGADPHHETDLSLPAIGDSIIVDTGCRNEFYCSDMTRTFFYGEPSEEARKVYNIVLEANLAGISKVKPGTRFCDIDKAARDVIEGYGYGKYFTHRTGHSIGIEVHDFGDVSSVNKEEVKPGMIFSIEPGIYLQGKVGVRIEDLVLVTEDGCEVLNNYSKELRVLK</sequence>
<dbReference type="PANTHER" id="PTHR46112">
    <property type="entry name" value="AMINOPEPTIDASE"/>
    <property type="match status" value="1"/>
</dbReference>
<dbReference type="InterPro" id="IPR001131">
    <property type="entry name" value="Peptidase_M24B_aminopep-P_CS"/>
</dbReference>
<evidence type="ECO:0000256" key="3">
    <source>
        <dbReference type="RuleBase" id="RU000590"/>
    </source>
</evidence>
<dbReference type="CDD" id="cd01092">
    <property type="entry name" value="APP-like"/>
    <property type="match status" value="1"/>
</dbReference>
<dbReference type="SUPFAM" id="SSF55920">
    <property type="entry name" value="Creatinase/aminopeptidase"/>
    <property type="match status" value="1"/>
</dbReference>
<dbReference type="PANTHER" id="PTHR46112:SF3">
    <property type="entry name" value="AMINOPEPTIDASE YPDF"/>
    <property type="match status" value="1"/>
</dbReference>
<keyword evidence="2" id="KW-0378">Hydrolase</keyword>
<dbReference type="Gene3D" id="3.40.350.10">
    <property type="entry name" value="Creatinase/prolidase N-terminal domain"/>
    <property type="match status" value="1"/>
</dbReference>
<dbReference type="AlphaFoldDB" id="A0A410DNQ1"/>
<keyword evidence="1 3" id="KW-0479">Metal-binding</keyword>
<dbReference type="KEGG" id="cmah:C1I91_02960"/>
<feature type="domain" description="Creatinase N-terminal" evidence="5">
    <location>
        <begin position="5"/>
        <end position="131"/>
    </location>
</feature>
<dbReference type="OrthoDB" id="9806388at2"/>
<dbReference type="RefSeq" id="WP_128211162.1">
    <property type="nucleotide sequence ID" value="NZ_CP025746.1"/>
</dbReference>
<dbReference type="Proteomes" id="UP000286268">
    <property type="component" value="Chromosome"/>
</dbReference>
<evidence type="ECO:0000259" key="5">
    <source>
        <dbReference type="Pfam" id="PF01321"/>
    </source>
</evidence>
<evidence type="ECO:0000256" key="2">
    <source>
        <dbReference type="ARBA" id="ARBA00022801"/>
    </source>
</evidence>
<reference evidence="6 7" key="1">
    <citation type="submission" date="2018-01" db="EMBL/GenBank/DDBJ databases">
        <title>Genome Sequencing and Assembly of Anaerobacter polyendosporus strain CT4.</title>
        <authorList>
            <person name="Tachaapaikoon C."/>
            <person name="Sutheeworapong S."/>
            <person name="Jenjaroenpun P."/>
            <person name="Wongsurawat T."/>
            <person name="Nookeaw I."/>
            <person name="Cheawchanlertfa P."/>
            <person name="Kosugi A."/>
            <person name="Cheevadhanarak S."/>
            <person name="Ratanakhanokchai K."/>
        </authorList>
    </citation>
    <scope>NUCLEOTIDE SEQUENCE [LARGE SCALE GENOMIC DNA]</scope>
    <source>
        <strain evidence="6 7">CT4</strain>
    </source>
</reference>
<feature type="domain" description="Peptidase M24" evidence="4">
    <location>
        <begin position="138"/>
        <end position="341"/>
    </location>
</feature>
<name>A0A410DNQ1_9CLOT</name>
<evidence type="ECO:0000259" key="4">
    <source>
        <dbReference type="Pfam" id="PF00557"/>
    </source>
</evidence>
<organism evidence="6 7">
    <name type="scientific">Clostridium manihotivorum</name>
    <dbReference type="NCBI Taxonomy" id="2320868"/>
    <lineage>
        <taxon>Bacteria</taxon>
        <taxon>Bacillati</taxon>
        <taxon>Bacillota</taxon>
        <taxon>Clostridia</taxon>
        <taxon>Eubacteriales</taxon>
        <taxon>Clostridiaceae</taxon>
        <taxon>Clostridium</taxon>
    </lineage>
</organism>
<dbReference type="Pfam" id="PF01321">
    <property type="entry name" value="Creatinase_N"/>
    <property type="match status" value="1"/>
</dbReference>
<dbReference type="SUPFAM" id="SSF53092">
    <property type="entry name" value="Creatinase/prolidase N-terminal domain"/>
    <property type="match status" value="1"/>
</dbReference>
<evidence type="ECO:0000256" key="1">
    <source>
        <dbReference type="ARBA" id="ARBA00022723"/>
    </source>
</evidence>
<dbReference type="PROSITE" id="PS00491">
    <property type="entry name" value="PROLINE_PEPTIDASE"/>
    <property type="match status" value="1"/>
</dbReference>
<comment type="similarity">
    <text evidence="3">Belongs to the peptidase M24B family.</text>
</comment>